<keyword evidence="4" id="KW-1185">Reference proteome</keyword>
<dbReference type="OrthoDB" id="5090100at2"/>
<organism evidence="3 4">
    <name type="scientific">Desulfoscipio geothermicus DSM 3669</name>
    <dbReference type="NCBI Taxonomy" id="1121426"/>
    <lineage>
        <taxon>Bacteria</taxon>
        <taxon>Bacillati</taxon>
        <taxon>Bacillota</taxon>
        <taxon>Clostridia</taxon>
        <taxon>Eubacteriales</taxon>
        <taxon>Desulfallaceae</taxon>
        <taxon>Desulfoscipio</taxon>
    </lineage>
</organism>
<proteinExistence type="predicted"/>
<feature type="domain" description="Tail spike" evidence="1">
    <location>
        <begin position="123"/>
        <end position="400"/>
    </location>
</feature>
<reference evidence="4" key="1">
    <citation type="submission" date="2016-10" db="EMBL/GenBank/DDBJ databases">
        <authorList>
            <person name="Varghese N."/>
            <person name="Submissions S."/>
        </authorList>
    </citation>
    <scope>NUCLEOTIDE SEQUENCE [LARGE SCALE GENOMIC DNA]</scope>
    <source>
        <strain evidence="4">DSM 3669</strain>
    </source>
</reference>
<dbReference type="Pfam" id="PF18994">
    <property type="entry name" value="Prophage_tailD1"/>
    <property type="match status" value="1"/>
</dbReference>
<dbReference type="NCBIfam" id="TIGR01665">
    <property type="entry name" value="put_anti_recept"/>
    <property type="match status" value="2"/>
</dbReference>
<feature type="domain" description="Prophage endopeptidase tail N-terminal" evidence="2">
    <location>
        <begin position="29"/>
        <end position="121"/>
    </location>
</feature>
<protein>
    <submittedName>
        <fullName evidence="3">Phage minor structural protein, N-terminal region</fullName>
    </submittedName>
</protein>
<evidence type="ECO:0000259" key="1">
    <source>
        <dbReference type="Pfam" id="PF06605"/>
    </source>
</evidence>
<accession>A0A1I6EGC9</accession>
<name>A0A1I6EGC9_9FIRM</name>
<dbReference type="Pfam" id="PF06605">
    <property type="entry name" value="Prophage_tail"/>
    <property type="match status" value="1"/>
</dbReference>
<dbReference type="Proteomes" id="UP000199584">
    <property type="component" value="Unassembled WGS sequence"/>
</dbReference>
<evidence type="ECO:0000259" key="2">
    <source>
        <dbReference type="Pfam" id="PF18994"/>
    </source>
</evidence>
<dbReference type="AlphaFoldDB" id="A0A1I6EGC9"/>
<evidence type="ECO:0000313" key="3">
    <source>
        <dbReference type="EMBL" id="SFR16806.1"/>
    </source>
</evidence>
<dbReference type="STRING" id="39060.SAMN05660706_14211"/>
<gene>
    <name evidence="3" type="ORF">SAMN05660706_14211</name>
</gene>
<dbReference type="InterPro" id="IPR007119">
    <property type="entry name" value="Phage_tail_spike_N"/>
</dbReference>
<dbReference type="RefSeq" id="WP_092487455.1">
    <property type="nucleotide sequence ID" value="NZ_FOYM01000042.1"/>
</dbReference>
<sequence>MLYIFNQEEKLQAVLNASDMPGRYQEVYQYDQGHQYDTGLQYKKWSDKDPCPYWDAVHREALNGENTFTFTVPAGHPFAQYVTEGNLVAFKDLDADFQLFEIKRVTDIHGDGLTRTAFCEHAFYELLDDFIEDVRPTDTSANFALTQALSGTRWEVGTVADLGTNSTNYYYENALSAVQKVVSVWGGELRFRVVVTGGVISGRYVDLLARRGKDTGKQWEYGRHIQSIEREIDLTTTKTALYGRGKGVETEAGGFGRRLTFADVEWSVANGDPVDKPLGQEWVGDPDALAQWGRPGGRHRFGTFEDSEETDPEALLQKTWDELQELKTPRATYRMTVLDLERLSGYSHEKVRLGDTTRCIDRKFSPELLVEARVIEIDRDLLRPENTKITMGNFFPTLADDVLVQRQINRTVSAAFSPSTGKLATAWLDGKIDVLTNQLQATTSNWYTDDNGNIVFETQDGTAAMMLTGNGFMLSNEKDGNGAWIWRTFGTGDGFTADEINVGELNAALVKIVGNSYFYWDGDYLYIVDPADQNKQIRLSKEGIRFTGDGGQTWTVAISVDGIMADAINAITLSAISANLGEITAGYLKFQDPGVNQGIELWAGTVLKLAIGLLSSGKIGVKIADGEVYSTIIRSGAEGATTYVALLPDNELSGFYEGKKVFELVSGGYNGNISVYANEGSSEERVRMSADYGRDGVSYGVIQEGYNSTVGVGIKGPYSGIWVDPDGEIEIDPYDGTGKYCKVLGNFAVIGGAKDAIQETLSYGQVHLSVRESPDVRFVDEGKGELVNGECKINLDPIFLECIEPDAENTPWFIRLTPYGDFCLKVDKIGADYFIVRQVGGGTDSGQFVWILSAVRKGYAGRRFEKEQDPATDPVLTSNWEDELI</sequence>
<dbReference type="InterPro" id="IPR010572">
    <property type="entry name" value="Tail_dom"/>
</dbReference>
<dbReference type="EMBL" id="FOYM01000042">
    <property type="protein sequence ID" value="SFR16806.1"/>
    <property type="molecule type" value="Genomic_DNA"/>
</dbReference>
<evidence type="ECO:0000313" key="4">
    <source>
        <dbReference type="Proteomes" id="UP000199584"/>
    </source>
</evidence>
<dbReference type="InterPro" id="IPR044051">
    <property type="entry name" value="Prophage_tail_N"/>
</dbReference>